<dbReference type="Proteomes" id="UP000034877">
    <property type="component" value="Unassembled WGS sequence"/>
</dbReference>
<dbReference type="AlphaFoldDB" id="A0A0G1WWU2"/>
<evidence type="ECO:0000313" key="3">
    <source>
        <dbReference type="Proteomes" id="UP000034877"/>
    </source>
</evidence>
<protein>
    <recommendedName>
        <fullName evidence="1">HTH cro/C1-type domain-containing protein</fullName>
    </recommendedName>
</protein>
<dbReference type="InterPro" id="IPR010982">
    <property type="entry name" value="Lambda_DNA-bd_dom_sf"/>
</dbReference>
<dbReference type="CDD" id="cd00093">
    <property type="entry name" value="HTH_XRE"/>
    <property type="match status" value="1"/>
</dbReference>
<proteinExistence type="predicted"/>
<dbReference type="Pfam" id="PF01381">
    <property type="entry name" value="HTH_3"/>
    <property type="match status" value="1"/>
</dbReference>
<organism evidence="2 3">
    <name type="scientific">Candidatus Amesbacteria bacterium GW2011_GWC1_48_10</name>
    <dbReference type="NCBI Taxonomy" id="1618365"/>
    <lineage>
        <taxon>Bacteria</taxon>
        <taxon>Candidatus Amesiibacteriota</taxon>
    </lineage>
</organism>
<dbReference type="EMBL" id="LCPE01000006">
    <property type="protein sequence ID" value="KKU94828.1"/>
    <property type="molecule type" value="Genomic_DNA"/>
</dbReference>
<dbReference type="InterPro" id="IPR001387">
    <property type="entry name" value="Cro/C1-type_HTH"/>
</dbReference>
<evidence type="ECO:0000313" key="2">
    <source>
        <dbReference type="EMBL" id="KKU94828.1"/>
    </source>
</evidence>
<feature type="domain" description="HTH cro/C1-type" evidence="1">
    <location>
        <begin position="1"/>
        <end position="26"/>
    </location>
</feature>
<gene>
    <name evidence="2" type="ORF">UY22_C0006G0026</name>
</gene>
<name>A0A0G1WWU2_9BACT</name>
<comment type="caution">
    <text evidence="2">The sequence shown here is derived from an EMBL/GenBank/DDBJ whole genome shotgun (WGS) entry which is preliminary data.</text>
</comment>
<accession>A0A0G1WWU2</accession>
<dbReference type="Gene3D" id="1.10.260.40">
    <property type="entry name" value="lambda repressor-like DNA-binding domains"/>
    <property type="match status" value="1"/>
</dbReference>
<dbReference type="GO" id="GO:0003677">
    <property type="term" value="F:DNA binding"/>
    <property type="evidence" value="ECO:0007669"/>
    <property type="project" value="InterPro"/>
</dbReference>
<feature type="non-terminal residue" evidence="2">
    <location>
        <position position="1"/>
    </location>
</feature>
<evidence type="ECO:0000259" key="1">
    <source>
        <dbReference type="Pfam" id="PF01381"/>
    </source>
</evidence>
<sequence>QAGLNQTEVAEQLGLHPSFISRVARG</sequence>
<reference evidence="2 3" key="1">
    <citation type="journal article" date="2015" name="Nature">
        <title>rRNA introns, odd ribosomes, and small enigmatic genomes across a large radiation of phyla.</title>
        <authorList>
            <person name="Brown C.T."/>
            <person name="Hug L.A."/>
            <person name="Thomas B.C."/>
            <person name="Sharon I."/>
            <person name="Castelle C.J."/>
            <person name="Singh A."/>
            <person name="Wilkins M.J."/>
            <person name="Williams K.H."/>
            <person name="Banfield J.F."/>
        </authorList>
    </citation>
    <scope>NUCLEOTIDE SEQUENCE [LARGE SCALE GENOMIC DNA]</scope>
</reference>
<dbReference type="SUPFAM" id="SSF47413">
    <property type="entry name" value="lambda repressor-like DNA-binding domains"/>
    <property type="match status" value="1"/>
</dbReference>